<dbReference type="PATRIC" id="fig|69.6.peg.2039"/>
<dbReference type="AlphaFoldDB" id="A0A0S2DG21"/>
<proteinExistence type="predicted"/>
<evidence type="ECO:0000313" key="2">
    <source>
        <dbReference type="EMBL" id="ALN57424.1"/>
    </source>
</evidence>
<dbReference type="STRING" id="69.GLE_2074"/>
<evidence type="ECO:0000256" key="1">
    <source>
        <dbReference type="SAM" id="MobiDB-lite"/>
    </source>
</evidence>
<feature type="region of interest" description="Disordered" evidence="1">
    <location>
        <begin position="66"/>
        <end position="94"/>
    </location>
</feature>
<dbReference type="KEGG" id="lez:GLE_2074"/>
<organism evidence="2 3">
    <name type="scientific">Lysobacter enzymogenes</name>
    <dbReference type="NCBI Taxonomy" id="69"/>
    <lineage>
        <taxon>Bacteria</taxon>
        <taxon>Pseudomonadati</taxon>
        <taxon>Pseudomonadota</taxon>
        <taxon>Gammaproteobacteria</taxon>
        <taxon>Lysobacterales</taxon>
        <taxon>Lysobacteraceae</taxon>
        <taxon>Lysobacter</taxon>
    </lineage>
</organism>
<sequence>MAHRRGGRDGGPWSGPPAACASSAVRAARSRSASCFLRDGLHSLCGRGLMSLWEGLPLRHRAFLEARPPPARPPYAAAGSRRAGRGHKSVIGPA</sequence>
<protein>
    <submittedName>
        <fullName evidence="2">Uncharacterized protein</fullName>
    </submittedName>
</protein>
<accession>A0A0S2DG21</accession>
<dbReference type="EMBL" id="CP013140">
    <property type="protein sequence ID" value="ALN57424.1"/>
    <property type="molecule type" value="Genomic_DNA"/>
</dbReference>
<evidence type="ECO:0000313" key="3">
    <source>
        <dbReference type="Proteomes" id="UP000061569"/>
    </source>
</evidence>
<reference evidence="2 3" key="1">
    <citation type="submission" date="2015-11" db="EMBL/GenBank/DDBJ databases">
        <title>Genome sequences of Lysobacter enzymogenes strain C3 and Lysobacter antibioticus ATCC 29479.</title>
        <authorList>
            <person name="Kobayashi D.Y."/>
        </authorList>
    </citation>
    <scope>NUCLEOTIDE SEQUENCE [LARGE SCALE GENOMIC DNA]</scope>
    <source>
        <strain evidence="2 3">C3</strain>
    </source>
</reference>
<dbReference type="Proteomes" id="UP000061569">
    <property type="component" value="Chromosome"/>
</dbReference>
<gene>
    <name evidence="2" type="ORF">GLE_2074</name>
</gene>
<name>A0A0S2DG21_LYSEN</name>